<protein>
    <recommendedName>
        <fullName evidence="1">ABM domain-containing protein</fullName>
    </recommendedName>
</protein>
<feature type="domain" description="ABM" evidence="1">
    <location>
        <begin position="59"/>
        <end position="130"/>
    </location>
</feature>
<dbReference type="Pfam" id="PF03992">
    <property type="entry name" value="ABM"/>
    <property type="match status" value="1"/>
</dbReference>
<name>A0A9W6J3F5_9HYPH</name>
<sequence length="149" mass="15943">MDGHAGRLVDHQHHPVAMQDAVGEAVGFDGKACGHRDQAFVKTYGRHRRAHYVAAMKLVSTVFEVDPQHASAFRAAVFANANAAERGEAGCRGVAIAEDPSAPGFFLTSALYDSDEAAAARHASAAGRAFDEAVRAFVKLQRVRLLDLD</sequence>
<dbReference type="InterPro" id="IPR011008">
    <property type="entry name" value="Dimeric_a/b-barrel"/>
</dbReference>
<dbReference type="AlphaFoldDB" id="A0A9W6J3F5"/>
<dbReference type="SUPFAM" id="SSF54909">
    <property type="entry name" value="Dimeric alpha+beta barrel"/>
    <property type="match status" value="1"/>
</dbReference>
<evidence type="ECO:0000313" key="2">
    <source>
        <dbReference type="EMBL" id="GLK68659.1"/>
    </source>
</evidence>
<dbReference type="Proteomes" id="UP001143372">
    <property type="component" value="Unassembled WGS sequence"/>
</dbReference>
<accession>A0A9W6J3F5</accession>
<reference evidence="2" key="2">
    <citation type="submission" date="2023-01" db="EMBL/GenBank/DDBJ databases">
        <authorList>
            <person name="Sun Q."/>
            <person name="Evtushenko L."/>
        </authorList>
    </citation>
    <scope>NUCLEOTIDE SEQUENCE</scope>
    <source>
        <strain evidence="2">VKM B-2347</strain>
    </source>
</reference>
<organism evidence="2 3">
    <name type="scientific">Hansschlegelia plantiphila</name>
    <dbReference type="NCBI Taxonomy" id="374655"/>
    <lineage>
        <taxon>Bacteria</taxon>
        <taxon>Pseudomonadati</taxon>
        <taxon>Pseudomonadota</taxon>
        <taxon>Alphaproteobacteria</taxon>
        <taxon>Hyphomicrobiales</taxon>
        <taxon>Methylopilaceae</taxon>
        <taxon>Hansschlegelia</taxon>
    </lineage>
</organism>
<gene>
    <name evidence="2" type="ORF">GCM10008179_22970</name>
</gene>
<keyword evidence="3" id="KW-1185">Reference proteome</keyword>
<evidence type="ECO:0000313" key="3">
    <source>
        <dbReference type="Proteomes" id="UP001143372"/>
    </source>
</evidence>
<reference evidence="2" key="1">
    <citation type="journal article" date="2014" name="Int. J. Syst. Evol. Microbiol.">
        <title>Complete genome sequence of Corynebacterium casei LMG S-19264T (=DSM 44701T), isolated from a smear-ripened cheese.</title>
        <authorList>
            <consortium name="US DOE Joint Genome Institute (JGI-PGF)"/>
            <person name="Walter F."/>
            <person name="Albersmeier A."/>
            <person name="Kalinowski J."/>
            <person name="Ruckert C."/>
        </authorList>
    </citation>
    <scope>NUCLEOTIDE SEQUENCE</scope>
    <source>
        <strain evidence="2">VKM B-2347</strain>
    </source>
</reference>
<comment type="caution">
    <text evidence="2">The sequence shown here is derived from an EMBL/GenBank/DDBJ whole genome shotgun (WGS) entry which is preliminary data.</text>
</comment>
<dbReference type="EMBL" id="BSFI01000008">
    <property type="protein sequence ID" value="GLK68659.1"/>
    <property type="molecule type" value="Genomic_DNA"/>
</dbReference>
<dbReference type="Gene3D" id="3.30.70.100">
    <property type="match status" value="1"/>
</dbReference>
<evidence type="ECO:0000259" key="1">
    <source>
        <dbReference type="Pfam" id="PF03992"/>
    </source>
</evidence>
<proteinExistence type="predicted"/>
<dbReference type="InterPro" id="IPR007138">
    <property type="entry name" value="ABM_dom"/>
</dbReference>